<dbReference type="Proteomes" id="UP001499930">
    <property type="component" value="Unassembled WGS sequence"/>
</dbReference>
<comment type="caution">
    <text evidence="2">The sequence shown here is derived from an EMBL/GenBank/DDBJ whole genome shotgun (WGS) entry which is preliminary data.</text>
</comment>
<sequence length="206" mass="22387">MTFREMGVEESRKRLGDLVEWAQQGRTVTITRRGRPAATLGPVPLHVALRDITVAALDQDEWRDQAIDDWMEAAAEYGHGFIVLATYDTGDVIAVLAIEKWVGDQVMAGERLTLRFRRGNEEVAEGDGDMLDIHPGPYNPAQHPVQAGPFNPQEPAVEGRFKVRLNGSGGIRLDWGGGEIDMDAAEADGLSAALAQAAADQRRTAG</sequence>
<dbReference type="EMBL" id="BAAAWD010000016">
    <property type="protein sequence ID" value="GAA3027342.1"/>
    <property type="molecule type" value="Genomic_DNA"/>
</dbReference>
<gene>
    <name evidence="2" type="ORF">GCM10017559_61860</name>
</gene>
<dbReference type="InterPro" id="IPR036165">
    <property type="entry name" value="YefM-like_sf"/>
</dbReference>
<reference evidence="3" key="1">
    <citation type="journal article" date="2019" name="Int. J. Syst. Evol. Microbiol.">
        <title>The Global Catalogue of Microorganisms (GCM) 10K type strain sequencing project: providing services to taxonomists for standard genome sequencing and annotation.</title>
        <authorList>
            <consortium name="The Broad Institute Genomics Platform"/>
            <consortium name="The Broad Institute Genome Sequencing Center for Infectious Disease"/>
            <person name="Wu L."/>
            <person name="Ma J."/>
        </authorList>
    </citation>
    <scope>NUCLEOTIDE SEQUENCE [LARGE SCALE GENOMIC DNA]</scope>
    <source>
        <strain evidence="3">JCM 3106</strain>
    </source>
</reference>
<evidence type="ECO:0000256" key="1">
    <source>
        <dbReference type="ARBA" id="ARBA00009981"/>
    </source>
</evidence>
<dbReference type="SUPFAM" id="SSF143120">
    <property type="entry name" value="YefM-like"/>
    <property type="match status" value="1"/>
</dbReference>
<dbReference type="RefSeq" id="WP_344901983.1">
    <property type="nucleotide sequence ID" value="NZ_BAAAWD010000016.1"/>
</dbReference>
<proteinExistence type="inferred from homology"/>
<evidence type="ECO:0008006" key="4">
    <source>
        <dbReference type="Google" id="ProtNLM"/>
    </source>
</evidence>
<comment type="similarity">
    <text evidence="1">Belongs to the phD/YefM antitoxin family.</text>
</comment>
<dbReference type="NCBIfam" id="TIGR01552">
    <property type="entry name" value="phd_fam"/>
    <property type="match status" value="1"/>
</dbReference>
<keyword evidence="3" id="KW-1185">Reference proteome</keyword>
<evidence type="ECO:0000313" key="2">
    <source>
        <dbReference type="EMBL" id="GAA3027342.1"/>
    </source>
</evidence>
<evidence type="ECO:0000313" key="3">
    <source>
        <dbReference type="Proteomes" id="UP001499930"/>
    </source>
</evidence>
<protein>
    <recommendedName>
        <fullName evidence="4">Antitoxin</fullName>
    </recommendedName>
</protein>
<name>A0ABP6L191_9ACTN</name>
<organism evidence="2 3">
    <name type="scientific">Streptosporangium longisporum</name>
    <dbReference type="NCBI Taxonomy" id="46187"/>
    <lineage>
        <taxon>Bacteria</taxon>
        <taxon>Bacillati</taxon>
        <taxon>Actinomycetota</taxon>
        <taxon>Actinomycetes</taxon>
        <taxon>Streptosporangiales</taxon>
        <taxon>Streptosporangiaceae</taxon>
        <taxon>Streptosporangium</taxon>
    </lineage>
</organism>
<accession>A0ABP6L191</accession>
<dbReference type="Gene3D" id="3.40.1620.10">
    <property type="entry name" value="YefM-like domain"/>
    <property type="match status" value="1"/>
</dbReference>